<name>A0ABR4BT68_9HELO</name>
<dbReference type="EMBL" id="JAZHXI010000020">
    <property type="protein sequence ID" value="KAL2060836.1"/>
    <property type="molecule type" value="Genomic_DNA"/>
</dbReference>
<comment type="caution">
    <text evidence="2">The sequence shown here is derived from an EMBL/GenBank/DDBJ whole genome shotgun (WGS) entry which is preliminary data.</text>
</comment>
<gene>
    <name evidence="2" type="ORF">VTL71DRAFT_8888</name>
</gene>
<keyword evidence="3" id="KW-1185">Reference proteome</keyword>
<evidence type="ECO:0000256" key="1">
    <source>
        <dbReference type="SAM" id="MobiDB-lite"/>
    </source>
</evidence>
<organism evidence="2 3">
    <name type="scientific">Oculimacula yallundae</name>
    <dbReference type="NCBI Taxonomy" id="86028"/>
    <lineage>
        <taxon>Eukaryota</taxon>
        <taxon>Fungi</taxon>
        <taxon>Dikarya</taxon>
        <taxon>Ascomycota</taxon>
        <taxon>Pezizomycotina</taxon>
        <taxon>Leotiomycetes</taxon>
        <taxon>Helotiales</taxon>
        <taxon>Ploettnerulaceae</taxon>
        <taxon>Oculimacula</taxon>
    </lineage>
</organism>
<proteinExistence type="predicted"/>
<accession>A0ABR4BT68</accession>
<evidence type="ECO:0000313" key="3">
    <source>
        <dbReference type="Proteomes" id="UP001595075"/>
    </source>
</evidence>
<dbReference type="Proteomes" id="UP001595075">
    <property type="component" value="Unassembled WGS sequence"/>
</dbReference>
<protein>
    <submittedName>
        <fullName evidence="2">Uncharacterized protein</fullName>
    </submittedName>
</protein>
<sequence length="749" mass="83369">MAPYNGLQLSLELTKLIPLAVEGSMSFARGMQGSGSDIVVEADLAELFGRCLIEAQMASTFKSVISRTSSSKLCEGISLESGPGPTTLRALKPEHAVYFATVIQCSLLAYVMDRESLAEILKSIFDKRVEEAPPHAQIRASPSAAGISGFLRVCEDQTAEYEWNKLLLTISTILDMPDMESSEPIPRSILAGLVSTLALVQRFPEEHNIQIECSSGTCLIVVWAHYVLGMSVLVDAISGSKQTPFGPEPYHIIIDTMVVKNNKLVEPTLTLLACTKDNSQEPLFQIRSDDDEARPDELKIDSIYRTPAAGYGHQTLSRSASNKTFFSEMMNVTCAFAMLIAGHLRAELRIPANKHDNDEQEETDSDGSASAEPEEPREGDRIILDGSDILRAGEFLFGKKLNEGAIKDYVALYKGQSLNQELQRPQIIEAWNKASTLNYFANAEHWKNQTKMAQYLSILILAFAHVQDLASCSGIMLNGNCSTIRNAHIAQQVRGWDGNRSIKVTARTWFNVIASILDHDLPDVRGIALLSNRGWSIYFTTFGLQPPFDVSADSLIIRKGVPYRNGMYRHAVADGWDQGRQEEFDWQRINSAGDKIRLSCANDVVLGRAMYGEHRDTFIVSLRMIYQDRDTTCIRRVGYYELYSALWMVQKTTSCNHSSQSQSEVVLPSGSLTISGFNDFELPDYHERLRVCMTANQDIARWRVLLAIVSGRRQAGQKDEYVMLRGDDCCLKCALDQASLRPNPCILVL</sequence>
<feature type="region of interest" description="Disordered" evidence="1">
    <location>
        <begin position="354"/>
        <end position="380"/>
    </location>
</feature>
<reference evidence="2 3" key="1">
    <citation type="journal article" date="2024" name="Commun. Biol.">
        <title>Comparative genomic analysis of thermophilic fungi reveals convergent evolutionary adaptations and gene losses.</title>
        <authorList>
            <person name="Steindorff A.S."/>
            <person name="Aguilar-Pontes M.V."/>
            <person name="Robinson A.J."/>
            <person name="Andreopoulos B."/>
            <person name="LaButti K."/>
            <person name="Kuo A."/>
            <person name="Mondo S."/>
            <person name="Riley R."/>
            <person name="Otillar R."/>
            <person name="Haridas S."/>
            <person name="Lipzen A."/>
            <person name="Grimwood J."/>
            <person name="Schmutz J."/>
            <person name="Clum A."/>
            <person name="Reid I.D."/>
            <person name="Moisan M.C."/>
            <person name="Butler G."/>
            <person name="Nguyen T.T.M."/>
            <person name="Dewar K."/>
            <person name="Conant G."/>
            <person name="Drula E."/>
            <person name="Henrissat B."/>
            <person name="Hansel C."/>
            <person name="Singer S."/>
            <person name="Hutchinson M.I."/>
            <person name="de Vries R.P."/>
            <person name="Natvig D.O."/>
            <person name="Powell A.J."/>
            <person name="Tsang A."/>
            <person name="Grigoriev I.V."/>
        </authorList>
    </citation>
    <scope>NUCLEOTIDE SEQUENCE [LARGE SCALE GENOMIC DNA]</scope>
    <source>
        <strain evidence="2 3">CBS 494.80</strain>
    </source>
</reference>
<evidence type="ECO:0000313" key="2">
    <source>
        <dbReference type="EMBL" id="KAL2060836.1"/>
    </source>
</evidence>